<feature type="transmembrane region" description="Helical" evidence="1">
    <location>
        <begin position="159"/>
        <end position="179"/>
    </location>
</feature>
<evidence type="ECO:0000313" key="2">
    <source>
        <dbReference type="EMBL" id="KAJ7198127.1"/>
    </source>
</evidence>
<dbReference type="AlphaFoldDB" id="A0AAD6UZA4"/>
<dbReference type="EMBL" id="JARJCW010000074">
    <property type="protein sequence ID" value="KAJ7198127.1"/>
    <property type="molecule type" value="Genomic_DNA"/>
</dbReference>
<keyword evidence="3" id="KW-1185">Reference proteome</keyword>
<sequence length="306" mass="33617">MGTPSRDAVLQSLLKTAVCCQSPKPADHSRRPHSKIVLFMHAPRFVHSDGIRTGMYTILVGLALWSLLRRKPTAFRALSGLIIAMCTFGTVEMVLQAVDARVLVRALYSTSDAEGLSIQHSDDRLSIAENLLVVTNNAIADGLLIYRCYAIWESSRRAVVLPIFLSLATLAAGYMAAYQDYITSGPPDPRIFFGLVVATNLTLTGLTAGRIFHNRRKLQRLGQTRTVHRYNVALKMLLESAVIYLILSLTIIVERALAGFTAITAFYAISGELMNIIPVLLVVRISFARTVETPPTSKPEISSESV</sequence>
<feature type="transmembrane region" description="Helical" evidence="1">
    <location>
        <begin position="259"/>
        <end position="283"/>
    </location>
</feature>
<evidence type="ECO:0000256" key="1">
    <source>
        <dbReference type="SAM" id="Phobius"/>
    </source>
</evidence>
<gene>
    <name evidence="2" type="ORF">GGX14DRAFT_402154</name>
</gene>
<name>A0AAD6UZA4_9AGAR</name>
<evidence type="ECO:0000313" key="3">
    <source>
        <dbReference type="Proteomes" id="UP001219525"/>
    </source>
</evidence>
<protein>
    <submittedName>
        <fullName evidence="2">Uncharacterized protein</fullName>
    </submittedName>
</protein>
<feature type="transmembrane region" description="Helical" evidence="1">
    <location>
        <begin position="232"/>
        <end position="253"/>
    </location>
</feature>
<feature type="transmembrane region" description="Helical" evidence="1">
    <location>
        <begin position="50"/>
        <end position="68"/>
    </location>
</feature>
<organism evidence="2 3">
    <name type="scientific">Mycena pura</name>
    <dbReference type="NCBI Taxonomy" id="153505"/>
    <lineage>
        <taxon>Eukaryota</taxon>
        <taxon>Fungi</taxon>
        <taxon>Dikarya</taxon>
        <taxon>Basidiomycota</taxon>
        <taxon>Agaricomycotina</taxon>
        <taxon>Agaricomycetes</taxon>
        <taxon>Agaricomycetidae</taxon>
        <taxon>Agaricales</taxon>
        <taxon>Marasmiineae</taxon>
        <taxon>Mycenaceae</taxon>
        <taxon>Mycena</taxon>
    </lineage>
</organism>
<keyword evidence="1" id="KW-1133">Transmembrane helix</keyword>
<reference evidence="2" key="1">
    <citation type="submission" date="2023-03" db="EMBL/GenBank/DDBJ databases">
        <title>Massive genome expansion in bonnet fungi (Mycena s.s.) driven by repeated elements and novel gene families across ecological guilds.</title>
        <authorList>
            <consortium name="Lawrence Berkeley National Laboratory"/>
            <person name="Harder C.B."/>
            <person name="Miyauchi S."/>
            <person name="Viragh M."/>
            <person name="Kuo A."/>
            <person name="Thoen E."/>
            <person name="Andreopoulos B."/>
            <person name="Lu D."/>
            <person name="Skrede I."/>
            <person name="Drula E."/>
            <person name="Henrissat B."/>
            <person name="Morin E."/>
            <person name="Kohler A."/>
            <person name="Barry K."/>
            <person name="LaButti K."/>
            <person name="Morin E."/>
            <person name="Salamov A."/>
            <person name="Lipzen A."/>
            <person name="Mereny Z."/>
            <person name="Hegedus B."/>
            <person name="Baldrian P."/>
            <person name="Stursova M."/>
            <person name="Weitz H."/>
            <person name="Taylor A."/>
            <person name="Grigoriev I.V."/>
            <person name="Nagy L.G."/>
            <person name="Martin F."/>
            <person name="Kauserud H."/>
        </authorList>
    </citation>
    <scope>NUCLEOTIDE SEQUENCE</scope>
    <source>
        <strain evidence="2">9144</strain>
    </source>
</reference>
<keyword evidence="1" id="KW-0472">Membrane</keyword>
<comment type="caution">
    <text evidence="2">The sequence shown here is derived from an EMBL/GenBank/DDBJ whole genome shotgun (WGS) entry which is preliminary data.</text>
</comment>
<accession>A0AAD6UZA4</accession>
<feature type="transmembrane region" description="Helical" evidence="1">
    <location>
        <begin position="191"/>
        <end position="212"/>
    </location>
</feature>
<keyword evidence="1" id="KW-0812">Transmembrane</keyword>
<dbReference type="Proteomes" id="UP001219525">
    <property type="component" value="Unassembled WGS sequence"/>
</dbReference>
<proteinExistence type="predicted"/>